<evidence type="ECO:0000313" key="4">
    <source>
        <dbReference type="Proteomes" id="UP001140091"/>
    </source>
</evidence>
<dbReference type="InterPro" id="IPR051320">
    <property type="entry name" value="Viral_Replic_Matur_Polypro"/>
</dbReference>
<feature type="compositionally biased region" description="Basic and acidic residues" evidence="1">
    <location>
        <begin position="400"/>
        <end position="410"/>
    </location>
</feature>
<dbReference type="SUPFAM" id="SSF56672">
    <property type="entry name" value="DNA/RNA polymerases"/>
    <property type="match status" value="1"/>
</dbReference>
<feature type="non-terminal residue" evidence="3">
    <location>
        <position position="537"/>
    </location>
</feature>
<dbReference type="InterPro" id="IPR041577">
    <property type="entry name" value="RT_RNaseH_2"/>
</dbReference>
<evidence type="ECO:0000259" key="2">
    <source>
        <dbReference type="Pfam" id="PF17919"/>
    </source>
</evidence>
<feature type="region of interest" description="Disordered" evidence="1">
    <location>
        <begin position="392"/>
        <end position="428"/>
    </location>
</feature>
<gene>
    <name evidence="3" type="ORF">H1R20_g9800</name>
</gene>
<dbReference type="Gene3D" id="3.30.70.270">
    <property type="match status" value="1"/>
</dbReference>
<dbReference type="Gene3D" id="3.10.10.10">
    <property type="entry name" value="HIV Type 1 Reverse Transcriptase, subunit A, domain 1"/>
    <property type="match status" value="1"/>
</dbReference>
<organism evidence="3 4">
    <name type="scientific">Candolleomyces eurysporus</name>
    <dbReference type="NCBI Taxonomy" id="2828524"/>
    <lineage>
        <taxon>Eukaryota</taxon>
        <taxon>Fungi</taxon>
        <taxon>Dikarya</taxon>
        <taxon>Basidiomycota</taxon>
        <taxon>Agaricomycotina</taxon>
        <taxon>Agaricomycetes</taxon>
        <taxon>Agaricomycetidae</taxon>
        <taxon>Agaricales</taxon>
        <taxon>Agaricineae</taxon>
        <taxon>Psathyrellaceae</taxon>
        <taxon>Candolleomyces</taxon>
    </lineage>
</organism>
<keyword evidence="4" id="KW-1185">Reference proteome</keyword>
<dbReference type="PANTHER" id="PTHR33064:SF37">
    <property type="entry name" value="RIBONUCLEASE H"/>
    <property type="match status" value="1"/>
</dbReference>
<sequence>MPTLSPTPPEFSPKGRYTQERMEGFDKAHQDFWWPEERKLMHHLMAEQNEAFAWTETERGKLREDFFKPVRIATVPHTPWVQGNRPIAPFLFEPVCEQIRSKIEAGVYEPSSSSYRSRWFCVLKKDGKSLRIVHSLEPLNAVTIAHSGLPPNTEELASRFAGRSCGTTMDLYTPFGAMRLVTLPMGWTNSVPIFHEDITAILQPEIPHITEPFVDDVPVKGPLTRAEPIQKLTRKSVQWEWGEEQDKTMADLKKAVEEAPVLKPLDVTSGQPVRLSVDTSYLAVGWYISQRDAIDPNKWNYIRFGSTLLNSTEANYSQAKRELYGIMRALKENEYTLVMARPLVVETDAKYVQGMLQNPGAAPNATINRWIENVRKFYFELSHVMGKTFPADGLSRRRKQPGDPERREFEEFLDTDPPDPITYSKKFPEDDDPLPFEAFRDQIDTRGGYLQTVSRDIVHHLLFQGVEEEEDLFSRDLEFQQLLNRLEETKRPSFESEAASVLLQAASPEKPREAARPVGSPGAGMVIYTCGQAAGGR</sequence>
<comment type="caution">
    <text evidence="3">The sequence shown here is derived from an EMBL/GenBank/DDBJ whole genome shotgun (WGS) entry which is preliminary data.</text>
</comment>
<dbReference type="CDD" id="cd01647">
    <property type="entry name" value="RT_LTR"/>
    <property type="match status" value="1"/>
</dbReference>
<dbReference type="PANTHER" id="PTHR33064">
    <property type="entry name" value="POL PROTEIN"/>
    <property type="match status" value="1"/>
</dbReference>
<reference evidence="3" key="1">
    <citation type="submission" date="2022-06" db="EMBL/GenBank/DDBJ databases">
        <title>Genome Sequence of Candolleomyces eurysporus.</title>
        <authorList>
            <person name="Buettner E."/>
        </authorList>
    </citation>
    <scope>NUCLEOTIDE SEQUENCE</scope>
    <source>
        <strain evidence="3">VTCC 930004</strain>
    </source>
</reference>
<feature type="domain" description="Reverse transcriptase/retrotransposon-derived protein RNase H-like" evidence="2">
    <location>
        <begin position="241"/>
        <end position="339"/>
    </location>
</feature>
<evidence type="ECO:0000256" key="1">
    <source>
        <dbReference type="SAM" id="MobiDB-lite"/>
    </source>
</evidence>
<dbReference type="Proteomes" id="UP001140091">
    <property type="component" value="Unassembled WGS sequence"/>
</dbReference>
<evidence type="ECO:0000313" key="3">
    <source>
        <dbReference type="EMBL" id="KAJ2927291.1"/>
    </source>
</evidence>
<dbReference type="OrthoDB" id="5599163at2759"/>
<name>A0A9W8ME68_9AGAR</name>
<accession>A0A9W8ME68</accession>
<proteinExistence type="predicted"/>
<dbReference type="AlphaFoldDB" id="A0A9W8ME68"/>
<dbReference type="Pfam" id="PF17919">
    <property type="entry name" value="RT_RNaseH_2"/>
    <property type="match status" value="1"/>
</dbReference>
<dbReference type="InterPro" id="IPR043502">
    <property type="entry name" value="DNA/RNA_pol_sf"/>
</dbReference>
<dbReference type="EMBL" id="JANBPK010001013">
    <property type="protein sequence ID" value="KAJ2927291.1"/>
    <property type="molecule type" value="Genomic_DNA"/>
</dbReference>
<dbReference type="InterPro" id="IPR043128">
    <property type="entry name" value="Rev_trsase/Diguanyl_cyclase"/>
</dbReference>
<protein>
    <recommendedName>
        <fullName evidence="2">Reverse transcriptase/retrotransposon-derived protein RNase H-like domain-containing protein</fullName>
    </recommendedName>
</protein>